<keyword evidence="3 5" id="KW-0238">DNA-binding</keyword>
<accession>A0A6L6XY90</accession>
<dbReference type="PANTHER" id="PTHR30629:SF2">
    <property type="entry name" value="PROPHAGE INTEGRASE INTS-RELATED"/>
    <property type="match status" value="1"/>
</dbReference>
<proteinExistence type="inferred from homology"/>
<dbReference type="Proteomes" id="UP000473525">
    <property type="component" value="Unassembled WGS sequence"/>
</dbReference>
<dbReference type="Gene3D" id="1.10.443.10">
    <property type="entry name" value="Intergrase catalytic core"/>
    <property type="match status" value="1"/>
</dbReference>
<dbReference type="SUPFAM" id="SSF56349">
    <property type="entry name" value="DNA breaking-rejoining enzymes"/>
    <property type="match status" value="1"/>
</dbReference>
<dbReference type="Gene3D" id="1.10.150.130">
    <property type="match status" value="1"/>
</dbReference>
<keyword evidence="2" id="KW-0229">DNA integration</keyword>
<sequence length="370" mass="40763">MAGTIKKLADGKYQVRFRDGDGRQVAKRFKLRKEAQNWLDEQVAALVRGDYVDPSASKVTFRAYAEKWRAAQLHHRDGTADHIESRLRLHVYPVIGGRQIGTLRRTDIQTVVTTASKTLAPSTVRLIYSLVATILNSAVMDQHIARTPCVRINLPEVVDKKVSPLTIEQLEAIVAALPERYRAMAIVGAATGMRSGELRGLTLDRISPALFPRGLRMPETVTITVDRQLIRTRERVPQFGPPKTPRADRLVTIGVSTIKVLVEHLETYGTGPEGLIFSSRVGGPIERSAAGGVWQRVAADLGLPARSGWHDLRHFHASLLIADGRSVRAVADRLGHADVAETLRTYAHLWPNDEERSVSATEAAIGHLSA</sequence>
<protein>
    <submittedName>
        <fullName evidence="8">Tyrosine-type recombinase/integrase</fullName>
    </submittedName>
</protein>
<evidence type="ECO:0000256" key="1">
    <source>
        <dbReference type="ARBA" id="ARBA00008857"/>
    </source>
</evidence>
<name>A0A6L6XY90_9ACTN</name>
<dbReference type="InterPro" id="IPR044068">
    <property type="entry name" value="CB"/>
</dbReference>
<evidence type="ECO:0000256" key="3">
    <source>
        <dbReference type="ARBA" id="ARBA00023125"/>
    </source>
</evidence>
<dbReference type="Pfam" id="PF22022">
    <property type="entry name" value="Phage_int_M"/>
    <property type="match status" value="1"/>
</dbReference>
<dbReference type="AlphaFoldDB" id="A0A6L6XY90"/>
<dbReference type="GO" id="GO:0003677">
    <property type="term" value="F:DNA binding"/>
    <property type="evidence" value="ECO:0007669"/>
    <property type="project" value="UniProtKB-UniRule"/>
</dbReference>
<comment type="caution">
    <text evidence="8">The sequence shown here is derived from an EMBL/GenBank/DDBJ whole genome shotgun (WGS) entry which is preliminary data.</text>
</comment>
<dbReference type="PROSITE" id="PS51898">
    <property type="entry name" value="TYR_RECOMBINASE"/>
    <property type="match status" value="1"/>
</dbReference>
<organism evidence="8 9">
    <name type="scientific">Nocardioides agri</name>
    <dbReference type="NCBI Taxonomy" id="2682843"/>
    <lineage>
        <taxon>Bacteria</taxon>
        <taxon>Bacillati</taxon>
        <taxon>Actinomycetota</taxon>
        <taxon>Actinomycetes</taxon>
        <taxon>Propionibacteriales</taxon>
        <taxon>Nocardioidaceae</taxon>
        <taxon>Nocardioides</taxon>
    </lineage>
</organism>
<reference evidence="8 9" key="1">
    <citation type="submission" date="2019-12" db="EMBL/GenBank/DDBJ databases">
        <authorList>
            <person name="Huq M.A."/>
        </authorList>
    </citation>
    <scope>NUCLEOTIDE SEQUENCE [LARGE SCALE GENOMIC DNA]</scope>
    <source>
        <strain evidence="8 9">MAH-18</strain>
    </source>
</reference>
<dbReference type="InterPro" id="IPR011010">
    <property type="entry name" value="DNA_brk_join_enz"/>
</dbReference>
<keyword evidence="4" id="KW-0233">DNA recombination</keyword>
<evidence type="ECO:0000313" key="9">
    <source>
        <dbReference type="Proteomes" id="UP000473525"/>
    </source>
</evidence>
<dbReference type="PROSITE" id="PS51900">
    <property type="entry name" value="CB"/>
    <property type="match status" value="1"/>
</dbReference>
<dbReference type="Pfam" id="PF00589">
    <property type="entry name" value="Phage_integrase"/>
    <property type="match status" value="1"/>
</dbReference>
<feature type="domain" description="Core-binding (CB)" evidence="7">
    <location>
        <begin position="59"/>
        <end position="139"/>
    </location>
</feature>
<evidence type="ECO:0000259" key="6">
    <source>
        <dbReference type="PROSITE" id="PS51898"/>
    </source>
</evidence>
<evidence type="ECO:0000313" key="8">
    <source>
        <dbReference type="EMBL" id="MVQ51356.1"/>
    </source>
</evidence>
<evidence type="ECO:0000256" key="4">
    <source>
        <dbReference type="ARBA" id="ARBA00023172"/>
    </source>
</evidence>
<evidence type="ECO:0000256" key="5">
    <source>
        <dbReference type="PROSITE-ProRule" id="PRU01248"/>
    </source>
</evidence>
<dbReference type="RefSeq" id="WP_157346201.1">
    <property type="nucleotide sequence ID" value="NZ_WSEK01000005.1"/>
</dbReference>
<dbReference type="EMBL" id="WSEK01000005">
    <property type="protein sequence ID" value="MVQ51356.1"/>
    <property type="molecule type" value="Genomic_DNA"/>
</dbReference>
<dbReference type="InterPro" id="IPR010998">
    <property type="entry name" value="Integrase_recombinase_N"/>
</dbReference>
<dbReference type="InterPro" id="IPR050808">
    <property type="entry name" value="Phage_Integrase"/>
</dbReference>
<dbReference type="CDD" id="cd01189">
    <property type="entry name" value="INT_ICEBs1_C_like"/>
    <property type="match status" value="1"/>
</dbReference>
<dbReference type="InterPro" id="IPR053876">
    <property type="entry name" value="Phage_int_M"/>
</dbReference>
<dbReference type="PANTHER" id="PTHR30629">
    <property type="entry name" value="PROPHAGE INTEGRASE"/>
    <property type="match status" value="1"/>
</dbReference>
<feature type="domain" description="Tyr recombinase" evidence="6">
    <location>
        <begin position="160"/>
        <end position="360"/>
    </location>
</feature>
<keyword evidence="9" id="KW-1185">Reference proteome</keyword>
<gene>
    <name evidence="8" type="ORF">GON03_19420</name>
</gene>
<dbReference type="GO" id="GO:0006310">
    <property type="term" value="P:DNA recombination"/>
    <property type="evidence" value="ECO:0007669"/>
    <property type="project" value="UniProtKB-KW"/>
</dbReference>
<evidence type="ECO:0000256" key="2">
    <source>
        <dbReference type="ARBA" id="ARBA00022908"/>
    </source>
</evidence>
<comment type="similarity">
    <text evidence="1">Belongs to the 'phage' integrase family.</text>
</comment>
<evidence type="ECO:0000259" key="7">
    <source>
        <dbReference type="PROSITE" id="PS51900"/>
    </source>
</evidence>
<dbReference type="InterPro" id="IPR013762">
    <property type="entry name" value="Integrase-like_cat_sf"/>
</dbReference>
<dbReference type="InterPro" id="IPR002104">
    <property type="entry name" value="Integrase_catalytic"/>
</dbReference>
<dbReference type="GO" id="GO:0015074">
    <property type="term" value="P:DNA integration"/>
    <property type="evidence" value="ECO:0007669"/>
    <property type="project" value="UniProtKB-KW"/>
</dbReference>